<evidence type="ECO:0000256" key="8">
    <source>
        <dbReference type="ARBA" id="ARBA00023317"/>
    </source>
</evidence>
<dbReference type="GO" id="GO:0005829">
    <property type="term" value="C:cytosol"/>
    <property type="evidence" value="ECO:0007669"/>
    <property type="project" value="TreeGrafter"/>
</dbReference>
<dbReference type="EC" id="4.1.1.11" evidence="9"/>
<dbReference type="PANTHER" id="PTHR21012:SF0">
    <property type="entry name" value="ASPARTATE 1-DECARBOXYLASE"/>
    <property type="match status" value="1"/>
</dbReference>
<keyword evidence="2 9" id="KW-0566">Pantothenate biosynthesis</keyword>
<dbReference type="InterPro" id="IPR009010">
    <property type="entry name" value="Asp_de-COase-like_dom_sf"/>
</dbReference>
<dbReference type="EMBL" id="CP158375">
    <property type="protein sequence ID" value="XDO96385.1"/>
    <property type="molecule type" value="Genomic_DNA"/>
</dbReference>
<evidence type="ECO:0000256" key="10">
    <source>
        <dbReference type="PIRSR" id="PIRSR006246-1"/>
    </source>
</evidence>
<dbReference type="Gene3D" id="2.40.40.20">
    <property type="match status" value="1"/>
</dbReference>
<dbReference type="PANTHER" id="PTHR21012">
    <property type="entry name" value="ASPARTATE 1-DECARBOXYLASE"/>
    <property type="match status" value="1"/>
</dbReference>
<proteinExistence type="inferred from homology"/>
<dbReference type="RefSeq" id="WP_369059237.1">
    <property type="nucleotide sequence ID" value="NZ_CP158375.1"/>
</dbReference>
<feature type="active site" description="Schiff-base intermediate with substrate; via pyruvic acid" evidence="9 10">
    <location>
        <position position="24"/>
    </location>
</feature>
<feature type="chain" id="PRO_5044032651" description="Aspartate 1-decarboxylase alpha chain" evidence="9 13">
    <location>
        <begin position="24"/>
        <end position="122"/>
    </location>
</feature>
<dbReference type="NCBIfam" id="TIGR00223">
    <property type="entry name" value="panD"/>
    <property type="match status" value="1"/>
</dbReference>
<feature type="chain" id="PRO_5044032650" description="Aspartate 1-decarboxylase beta chain" evidence="9 13">
    <location>
        <begin position="1"/>
        <end position="23"/>
    </location>
</feature>
<protein>
    <recommendedName>
        <fullName evidence="9">Aspartate 1-decarboxylase</fullName>
        <ecNumber evidence="9">4.1.1.11</ecNumber>
    </recommendedName>
    <alternativeName>
        <fullName evidence="9">Aspartate alpha-decarboxylase</fullName>
    </alternativeName>
    <component>
        <recommendedName>
            <fullName evidence="9">Aspartate 1-decarboxylase beta chain</fullName>
        </recommendedName>
    </component>
    <component>
        <recommendedName>
            <fullName evidence="9">Aspartate 1-decarboxylase alpha chain</fullName>
        </recommendedName>
    </component>
</protein>
<evidence type="ECO:0000313" key="14">
    <source>
        <dbReference type="EMBL" id="XDO96385.1"/>
    </source>
</evidence>
<evidence type="ECO:0000256" key="1">
    <source>
        <dbReference type="ARBA" id="ARBA00022490"/>
    </source>
</evidence>
<sequence length="122" mass="13168">MRVLMRSKIHNATVTEANLAYVGSITIDQDLLDHVDLWAGEKVLVVSNTSGARLETYVIAGPRGSGCICVNGAAAHLIGEGEQVIIIAFEITDKPVEPKVILVDEKNRFVRSLVEEPSTVIA</sequence>
<dbReference type="HAMAP" id="MF_00446">
    <property type="entry name" value="PanD"/>
    <property type="match status" value="1"/>
</dbReference>
<comment type="similarity">
    <text evidence="9">Belongs to the PanD family.</text>
</comment>
<keyword evidence="4 9" id="KW-0068">Autocatalytic cleavage</keyword>
<accession>A0AB39KR74</accession>
<evidence type="ECO:0000256" key="7">
    <source>
        <dbReference type="ARBA" id="ARBA00023270"/>
    </source>
</evidence>
<comment type="catalytic activity">
    <reaction evidence="9">
        <text>L-aspartate + H(+) = beta-alanine + CO2</text>
        <dbReference type="Rhea" id="RHEA:19497"/>
        <dbReference type="ChEBI" id="CHEBI:15378"/>
        <dbReference type="ChEBI" id="CHEBI:16526"/>
        <dbReference type="ChEBI" id="CHEBI:29991"/>
        <dbReference type="ChEBI" id="CHEBI:57966"/>
        <dbReference type="EC" id="4.1.1.11"/>
    </reaction>
</comment>
<reference evidence="14" key="1">
    <citation type="submission" date="2024-06" db="EMBL/GenBank/DDBJ databases">
        <title>Caulobacter inopinatus, sp. nov.</title>
        <authorList>
            <person name="Donachie S.P."/>
        </authorList>
    </citation>
    <scope>NUCLEOTIDE SEQUENCE</scope>
    <source>
        <strain evidence="14">73W</strain>
    </source>
</reference>
<organism evidence="14">
    <name type="scientific">Caulobacter sp. 73W</name>
    <dbReference type="NCBI Taxonomy" id="3161137"/>
    <lineage>
        <taxon>Bacteria</taxon>
        <taxon>Pseudomonadati</taxon>
        <taxon>Pseudomonadota</taxon>
        <taxon>Alphaproteobacteria</taxon>
        <taxon>Caulobacterales</taxon>
        <taxon>Caulobacteraceae</taxon>
        <taxon>Caulobacter</taxon>
    </lineage>
</organism>
<comment type="PTM">
    <text evidence="9 12">Is synthesized initially as an inactive proenzyme, which is activated by self-cleavage at a specific serine bond to produce a beta-subunit with a hydroxyl group at its C-terminus and an alpha-subunit with a pyruvoyl group at its N-terminus.</text>
</comment>
<feature type="active site" description="Proton donor" evidence="9 10">
    <location>
        <position position="57"/>
    </location>
</feature>
<dbReference type="CDD" id="cd06919">
    <property type="entry name" value="Asp_decarbox"/>
    <property type="match status" value="1"/>
</dbReference>
<comment type="subcellular location">
    <subcellularLocation>
        <location evidence="9">Cytoplasm</location>
    </subcellularLocation>
</comment>
<feature type="binding site" evidence="9 11">
    <location>
        <begin position="72"/>
        <end position="74"/>
    </location>
    <ligand>
        <name>substrate</name>
    </ligand>
</feature>
<evidence type="ECO:0000256" key="5">
    <source>
        <dbReference type="ARBA" id="ARBA00023145"/>
    </source>
</evidence>
<feature type="binding site" evidence="9 11">
    <location>
        <position position="56"/>
    </location>
    <ligand>
        <name>substrate</name>
    </ligand>
</feature>
<dbReference type="GO" id="GO:0006523">
    <property type="term" value="P:alanine biosynthetic process"/>
    <property type="evidence" value="ECO:0007669"/>
    <property type="project" value="InterPro"/>
</dbReference>
<evidence type="ECO:0000256" key="11">
    <source>
        <dbReference type="PIRSR" id="PIRSR006246-2"/>
    </source>
</evidence>
<evidence type="ECO:0000256" key="4">
    <source>
        <dbReference type="ARBA" id="ARBA00022813"/>
    </source>
</evidence>
<dbReference type="AlphaFoldDB" id="A0AB39KR74"/>
<keyword evidence="7 9" id="KW-0704">Schiff base</keyword>
<dbReference type="Pfam" id="PF02261">
    <property type="entry name" value="Asp_decarbox"/>
    <property type="match status" value="1"/>
</dbReference>
<comment type="function">
    <text evidence="9">Catalyzes the pyruvoyl-dependent decarboxylation of aspartate to produce beta-alanine.</text>
</comment>
<gene>
    <name evidence="9 14" type="primary">panD</name>
    <name evidence="14" type="ORF">ABOZ73_16660</name>
</gene>
<evidence type="ECO:0000256" key="12">
    <source>
        <dbReference type="PIRSR" id="PIRSR006246-3"/>
    </source>
</evidence>
<name>A0AB39KR74_9CAUL</name>
<keyword evidence="3 9" id="KW-0210">Decarboxylase</keyword>
<keyword evidence="6 9" id="KW-0456">Lyase</keyword>
<feature type="modified residue" description="Pyruvic acid (Ser)" evidence="9 12">
    <location>
        <position position="24"/>
    </location>
</feature>
<dbReference type="GO" id="GO:0004068">
    <property type="term" value="F:aspartate 1-decarboxylase activity"/>
    <property type="evidence" value="ECO:0007669"/>
    <property type="project" value="UniProtKB-UniRule"/>
</dbReference>
<evidence type="ECO:0000256" key="13">
    <source>
        <dbReference type="PIRSR" id="PIRSR006246-5"/>
    </source>
</evidence>
<evidence type="ECO:0000256" key="9">
    <source>
        <dbReference type="HAMAP-Rule" id="MF_00446"/>
    </source>
</evidence>
<evidence type="ECO:0000256" key="3">
    <source>
        <dbReference type="ARBA" id="ARBA00022793"/>
    </source>
</evidence>
<comment type="subunit">
    <text evidence="9">Heterooctamer of four alpha and four beta subunits.</text>
</comment>
<comment type="pathway">
    <text evidence="9">Cofactor biosynthesis; (R)-pantothenate biosynthesis; beta-alanine from L-aspartate: step 1/1.</text>
</comment>
<evidence type="ECO:0000256" key="2">
    <source>
        <dbReference type="ARBA" id="ARBA00022655"/>
    </source>
</evidence>
<keyword evidence="5 9" id="KW-0865">Zymogen</keyword>
<dbReference type="InterPro" id="IPR003190">
    <property type="entry name" value="Asp_decarbox"/>
</dbReference>
<dbReference type="PIRSF" id="PIRSF006246">
    <property type="entry name" value="Asp_decarbox"/>
    <property type="match status" value="1"/>
</dbReference>
<evidence type="ECO:0000256" key="6">
    <source>
        <dbReference type="ARBA" id="ARBA00023239"/>
    </source>
</evidence>
<dbReference type="SUPFAM" id="SSF50692">
    <property type="entry name" value="ADC-like"/>
    <property type="match status" value="1"/>
</dbReference>
<keyword evidence="8 9" id="KW-0670">Pyruvate</keyword>
<comment type="cofactor">
    <cofactor evidence="9 10">
        <name>pyruvate</name>
        <dbReference type="ChEBI" id="CHEBI:15361"/>
    </cofactor>
    <text evidence="9 10">Binds 1 pyruvoyl group covalently per subunit.</text>
</comment>
<keyword evidence="1 9" id="KW-0963">Cytoplasm</keyword>
<dbReference type="GO" id="GO:0015940">
    <property type="term" value="P:pantothenate biosynthetic process"/>
    <property type="evidence" value="ECO:0007669"/>
    <property type="project" value="UniProtKB-UniRule"/>
</dbReference>